<dbReference type="InterPro" id="IPR024079">
    <property type="entry name" value="MetalloPept_cat_dom_sf"/>
</dbReference>
<dbReference type="SUPFAM" id="SSF55486">
    <property type="entry name" value="Metalloproteases ('zincins'), catalytic domain"/>
    <property type="match status" value="1"/>
</dbReference>
<dbReference type="OrthoDB" id="3797394at2759"/>
<keyword evidence="2" id="KW-1185">Reference proteome</keyword>
<evidence type="ECO:0000313" key="1">
    <source>
        <dbReference type="EMBL" id="OQO01522.1"/>
    </source>
</evidence>
<evidence type="ECO:0008006" key="3">
    <source>
        <dbReference type="Google" id="ProtNLM"/>
    </source>
</evidence>
<organism evidence="1 2">
    <name type="scientific">Cryoendolithus antarcticus</name>
    <dbReference type="NCBI Taxonomy" id="1507870"/>
    <lineage>
        <taxon>Eukaryota</taxon>
        <taxon>Fungi</taxon>
        <taxon>Dikarya</taxon>
        <taxon>Ascomycota</taxon>
        <taxon>Pezizomycotina</taxon>
        <taxon>Dothideomycetes</taxon>
        <taxon>Dothideomycetidae</taxon>
        <taxon>Cladosporiales</taxon>
        <taxon>Cladosporiaceae</taxon>
        <taxon>Cryoendolithus</taxon>
    </lineage>
</organism>
<protein>
    <recommendedName>
        <fullName evidence="3">Peptidase M12A domain-containing protein</fullName>
    </recommendedName>
</protein>
<name>A0A1V8SRK9_9PEZI</name>
<accession>A0A1V8SRK9</accession>
<dbReference type="AlphaFoldDB" id="A0A1V8SRK9"/>
<reference evidence="2" key="1">
    <citation type="submission" date="2017-03" db="EMBL/GenBank/DDBJ databases">
        <title>Genomes of endolithic fungi from Antarctica.</title>
        <authorList>
            <person name="Coleine C."/>
            <person name="Masonjones S."/>
            <person name="Stajich J.E."/>
        </authorList>
    </citation>
    <scope>NUCLEOTIDE SEQUENCE [LARGE SCALE GENOMIC DNA]</scope>
    <source>
        <strain evidence="2">CCFEE 5527</strain>
    </source>
</reference>
<sequence>MATSSKDEWPNVLYYSPIGREKRFELTAGLKGEKFQRWARLVDISAFAHELGHVFGLMHDHQRKGAYIEIAGKDAPLHINLKYIRGYAEARKKVADSDAPEFQGLDPLARMSKVIADGNLVEVEGLDSPSHDLGVIDGGDFDLNSIMLYNGDAGAEKSDPPQHQIVERANGDWVYQCGVKDLTQCRGPSPGDVSRVGMLYPKASATSPSTIPSATSSGSYRPMRVIIDSITVTIRPTPTTVPSGPKAEDAADFEEFRGALRELQISSDYLLRDKKT</sequence>
<dbReference type="GO" id="GO:0008237">
    <property type="term" value="F:metallopeptidase activity"/>
    <property type="evidence" value="ECO:0007669"/>
    <property type="project" value="InterPro"/>
</dbReference>
<dbReference type="InParanoid" id="A0A1V8SRK9"/>
<proteinExistence type="predicted"/>
<gene>
    <name evidence="1" type="ORF">B0A48_12557</name>
</gene>
<dbReference type="Proteomes" id="UP000192596">
    <property type="component" value="Unassembled WGS sequence"/>
</dbReference>
<evidence type="ECO:0000313" key="2">
    <source>
        <dbReference type="Proteomes" id="UP000192596"/>
    </source>
</evidence>
<dbReference type="Gene3D" id="3.40.390.10">
    <property type="entry name" value="Collagenase (Catalytic Domain)"/>
    <property type="match status" value="1"/>
</dbReference>
<dbReference type="EMBL" id="NAJO01000030">
    <property type="protein sequence ID" value="OQO01522.1"/>
    <property type="molecule type" value="Genomic_DNA"/>
</dbReference>
<comment type="caution">
    <text evidence="1">The sequence shown here is derived from an EMBL/GenBank/DDBJ whole genome shotgun (WGS) entry which is preliminary data.</text>
</comment>